<feature type="domain" description="Amidohydrolase-related" evidence="1">
    <location>
        <begin position="155"/>
        <end position="381"/>
    </location>
</feature>
<dbReference type="Gene3D" id="3.20.20.140">
    <property type="entry name" value="Metal-dependent hydrolases"/>
    <property type="match status" value="1"/>
</dbReference>
<dbReference type="PANTHER" id="PTHR43383">
    <property type="entry name" value="NODULIN 6"/>
    <property type="match status" value="1"/>
</dbReference>
<dbReference type="RefSeq" id="WP_282542036.1">
    <property type="nucleotide sequence ID" value="NZ_JASCIQ010000008.1"/>
</dbReference>
<dbReference type="PANTHER" id="PTHR43383:SF2">
    <property type="entry name" value="AMIDOHYDROLASE 2 FAMILY PROTEIN"/>
    <property type="match status" value="1"/>
</dbReference>
<evidence type="ECO:0000259" key="1">
    <source>
        <dbReference type="Pfam" id="PF04909"/>
    </source>
</evidence>
<dbReference type="Proteomes" id="UP001223978">
    <property type="component" value="Unassembled WGS sequence"/>
</dbReference>
<dbReference type="InterPro" id="IPR032466">
    <property type="entry name" value="Metal_Hydrolase"/>
</dbReference>
<accession>A0ABT6S9R4</accession>
<keyword evidence="3" id="KW-1185">Reference proteome</keyword>
<protein>
    <submittedName>
        <fullName evidence="2">Amidohydrolase family protein</fullName>
    </submittedName>
</protein>
<evidence type="ECO:0000313" key="3">
    <source>
        <dbReference type="Proteomes" id="UP001223978"/>
    </source>
</evidence>
<reference evidence="2 3" key="1">
    <citation type="submission" date="2023-05" db="EMBL/GenBank/DDBJ databases">
        <title>Draft genome sequence of Streptomyces sp. B-S-A6 isolated from a cave soil in Thailand.</title>
        <authorList>
            <person name="Chamroensaksri N."/>
            <person name="Muangham S."/>
        </authorList>
    </citation>
    <scope>NUCLEOTIDE SEQUENCE [LARGE SCALE GENOMIC DNA]</scope>
    <source>
        <strain evidence="2 3">B-S-A6</strain>
    </source>
</reference>
<evidence type="ECO:0000313" key="2">
    <source>
        <dbReference type="EMBL" id="MDI3404081.1"/>
    </source>
</evidence>
<dbReference type="InterPro" id="IPR006680">
    <property type="entry name" value="Amidohydro-rel"/>
</dbReference>
<comment type="caution">
    <text evidence="2">The sequence shown here is derived from an EMBL/GenBank/DDBJ whole genome shotgun (WGS) entry which is preliminary data.</text>
</comment>
<organism evidence="2 3">
    <name type="scientific">Streptomyces cavernicola</name>
    <dbReference type="NCBI Taxonomy" id="3043613"/>
    <lineage>
        <taxon>Bacteria</taxon>
        <taxon>Bacillati</taxon>
        <taxon>Actinomycetota</taxon>
        <taxon>Actinomycetes</taxon>
        <taxon>Kitasatosporales</taxon>
        <taxon>Streptomycetaceae</taxon>
        <taxon>Streptomyces</taxon>
    </lineage>
</organism>
<dbReference type="EMBL" id="JASCIQ010000008">
    <property type="protein sequence ID" value="MDI3404081.1"/>
    <property type="molecule type" value="Genomic_DNA"/>
</dbReference>
<dbReference type="Pfam" id="PF04909">
    <property type="entry name" value="Amidohydro_2"/>
    <property type="match status" value="1"/>
</dbReference>
<proteinExistence type="predicted"/>
<sequence>MSTEAHPTLEAALRTTPLVDHHVHGALRDDTDRAGFELMLTESDWPAPPGTTHLDSQLGFAVRRWCAPLLGLEPHASAESYLAARGALGPAEVTRRLLTATGIGDYLVETGHKGEAILGVDEMARASGQAAHEVVRLESVLEDVARSGVTATELPERFRALLAERTAGAVGVKSIIAYRHGFDFDPDRPTDDETMRAAGTWLREAQDTGSYRVSDPVLLRFALWTGVDRGLPIQLHAGYGDADVELHRCDPLLLTRFIKNVQPYGVDLLLLHCYPYQRGAGYLAQIFPHVYFDVGLGVNYTGARSDALIAESLELAPFSKVLYSSDAWGPPELHYLGALLWRRGMRRALGRWVDDGDWHPDEAARVVRLTGRDNARRVYGLTETR</sequence>
<dbReference type="SUPFAM" id="SSF51556">
    <property type="entry name" value="Metallo-dependent hydrolases"/>
    <property type="match status" value="1"/>
</dbReference>
<gene>
    <name evidence="2" type="ORF">QIS96_09630</name>
</gene>
<name>A0ABT6S9R4_9ACTN</name>